<sequence length="249" mass="25506">MRCMKHTTLLLTGLLCAPLSAVADGNKLYLLQNTPTQGDAEGNRIEVDQSNSLYSELGREDAPLVQDGFANAAQIVVEGAGSQVALSQATQNIVGNQGVILAYDGANARLEQTGTQNSGTISLSGVNLEGTLIQEGSQLTGTLIAVGDNATASLTQTGTDLNGRLEVEAYNSYVSYTMEGNGLYNPGAPVRIFTLNRDISVTQRNLWGNGNGNGNIGNGNGNGNNGNGNGNNGNTGGNNGNGNGNGNGS</sequence>
<dbReference type="Pfam" id="PF07012">
    <property type="entry name" value="Curlin_rpt"/>
    <property type="match status" value="1"/>
</dbReference>
<evidence type="ECO:0000256" key="2">
    <source>
        <dbReference type="ARBA" id="ARBA00022729"/>
    </source>
</evidence>
<evidence type="ECO:0000256" key="1">
    <source>
        <dbReference type="ARBA" id="ARBA00009766"/>
    </source>
</evidence>
<evidence type="ECO:0000256" key="4">
    <source>
        <dbReference type="SAM" id="SignalP"/>
    </source>
</evidence>
<evidence type="ECO:0000313" key="5">
    <source>
        <dbReference type="EMBL" id="SCM68080.1"/>
    </source>
</evidence>
<feature type="signal peptide" evidence="4">
    <location>
        <begin position="1"/>
        <end position="23"/>
    </location>
</feature>
<dbReference type="GO" id="GO:0009289">
    <property type="term" value="C:pilus"/>
    <property type="evidence" value="ECO:0007669"/>
    <property type="project" value="InterPro"/>
</dbReference>
<dbReference type="GO" id="GO:0007155">
    <property type="term" value="P:cell adhesion"/>
    <property type="evidence" value="ECO:0007669"/>
    <property type="project" value="InterPro"/>
</dbReference>
<dbReference type="InterPro" id="IPR009742">
    <property type="entry name" value="Curlin_rpt"/>
</dbReference>
<reference evidence="6" key="1">
    <citation type="submission" date="2016-09" db="EMBL/GenBank/DDBJ databases">
        <authorList>
            <person name="Wibberg D."/>
        </authorList>
    </citation>
    <scope>NUCLEOTIDE SEQUENCE [LARGE SCALE GENOMIC DNA]</scope>
</reference>
<keyword evidence="2 4" id="KW-0732">Signal</keyword>
<feature type="chain" id="PRO_5009906678" evidence="4">
    <location>
        <begin position="24"/>
        <end position="249"/>
    </location>
</feature>
<evidence type="ECO:0000256" key="3">
    <source>
        <dbReference type="SAM" id="MobiDB-lite"/>
    </source>
</evidence>
<gene>
    <name evidence="5" type="ORF">KARMA_2289</name>
</gene>
<comment type="similarity">
    <text evidence="1">Belongs to the CsgA/CsgB family.</text>
</comment>
<keyword evidence="6" id="KW-1185">Reference proteome</keyword>
<dbReference type="Proteomes" id="UP000184085">
    <property type="component" value="Unassembled WGS sequence"/>
</dbReference>
<accession>A0A1M4MZN7</accession>
<dbReference type="EMBL" id="FMJB01000051">
    <property type="protein sequence ID" value="SCM68080.1"/>
    <property type="molecule type" value="Genomic_DNA"/>
</dbReference>
<dbReference type="AlphaFoldDB" id="A0A1M4MZN7"/>
<protein>
    <submittedName>
        <fullName evidence="5">Putative curlin minor subunit</fullName>
    </submittedName>
</protein>
<proteinExistence type="inferred from homology"/>
<organism evidence="5 6">
    <name type="scientific">Donghicola eburneus</name>
    <dbReference type="NCBI Taxonomy" id="393278"/>
    <lineage>
        <taxon>Bacteria</taxon>
        <taxon>Pseudomonadati</taxon>
        <taxon>Pseudomonadota</taxon>
        <taxon>Alphaproteobacteria</taxon>
        <taxon>Rhodobacterales</taxon>
        <taxon>Roseobacteraceae</taxon>
        <taxon>Donghicola</taxon>
    </lineage>
</organism>
<name>A0A1M4MZN7_9RHOB</name>
<feature type="region of interest" description="Disordered" evidence="3">
    <location>
        <begin position="218"/>
        <end position="249"/>
    </location>
</feature>
<evidence type="ECO:0000313" key="6">
    <source>
        <dbReference type="Proteomes" id="UP000184085"/>
    </source>
</evidence>